<dbReference type="Pfam" id="PF04203">
    <property type="entry name" value="Sortase"/>
    <property type="match status" value="1"/>
</dbReference>
<sequence>MMTLLVENQSTETLAEPKVAPAPAPVPEAVEAPKRWIWDVGIILQMFAVLVIGLLLNLVFVSQLQYSTSQSALRQDLRLQLAQGSAPIGQNTIEGTLTPLGTPIALLEIPQLKKSEVIVEGTTSAQTAVGVGHRRDSSFPGQAGTAILMGRSGAYGGVFSAIGTLKPGARFAVTTGQGTFTYQVIGSRRAGDPMPPTPKPTEGRLTLTTAAGVPFMPQDVLRVDARLVSEVAPTPPRVFAAGEKKLPESEQTMGQDFSGMLGIIILFQLLTAAVIAAIWCWKRWGKWHTWIALAPILLTISILLGNQINMILPNLL</sequence>
<keyword evidence="2" id="KW-0812">Transmembrane</keyword>
<dbReference type="EMBL" id="JAVDQF010000001">
    <property type="protein sequence ID" value="MDR6268820.1"/>
    <property type="molecule type" value="Genomic_DNA"/>
</dbReference>
<reference evidence="3 4" key="1">
    <citation type="submission" date="2023-07" db="EMBL/GenBank/DDBJ databases">
        <title>Sequencing the genomes of 1000 actinobacteria strains.</title>
        <authorList>
            <person name="Klenk H.-P."/>
        </authorList>
    </citation>
    <scope>NUCLEOTIDE SEQUENCE [LARGE SCALE GENOMIC DNA]</scope>
    <source>
        <strain evidence="3 4">DSM 14555</strain>
    </source>
</reference>
<dbReference type="Gene3D" id="2.40.260.10">
    <property type="entry name" value="Sortase"/>
    <property type="match status" value="1"/>
</dbReference>
<keyword evidence="2" id="KW-0472">Membrane</keyword>
<keyword evidence="1" id="KW-0378">Hydrolase</keyword>
<dbReference type="InterPro" id="IPR023365">
    <property type="entry name" value="Sortase_dom-sf"/>
</dbReference>
<feature type="transmembrane region" description="Helical" evidence="2">
    <location>
        <begin position="36"/>
        <end position="61"/>
    </location>
</feature>
<name>A0ABU1J8R9_9MICC</name>
<protein>
    <submittedName>
        <fullName evidence="3">LPXTG-site transpeptidase (Sortase) family protein</fullName>
    </submittedName>
</protein>
<dbReference type="CDD" id="cd05830">
    <property type="entry name" value="Sortase_E"/>
    <property type="match status" value="1"/>
</dbReference>
<proteinExistence type="predicted"/>
<feature type="transmembrane region" description="Helical" evidence="2">
    <location>
        <begin position="260"/>
        <end position="281"/>
    </location>
</feature>
<evidence type="ECO:0000256" key="1">
    <source>
        <dbReference type="ARBA" id="ARBA00022801"/>
    </source>
</evidence>
<evidence type="ECO:0000256" key="2">
    <source>
        <dbReference type="SAM" id="Phobius"/>
    </source>
</evidence>
<dbReference type="SUPFAM" id="SSF63817">
    <property type="entry name" value="Sortase"/>
    <property type="match status" value="1"/>
</dbReference>
<evidence type="ECO:0000313" key="3">
    <source>
        <dbReference type="EMBL" id="MDR6268820.1"/>
    </source>
</evidence>
<evidence type="ECO:0000313" key="4">
    <source>
        <dbReference type="Proteomes" id="UP001185069"/>
    </source>
</evidence>
<dbReference type="InterPro" id="IPR042003">
    <property type="entry name" value="Sortase_E"/>
</dbReference>
<keyword evidence="4" id="KW-1185">Reference proteome</keyword>
<comment type="caution">
    <text evidence="3">The sequence shown here is derived from an EMBL/GenBank/DDBJ whole genome shotgun (WGS) entry which is preliminary data.</text>
</comment>
<organism evidence="3 4">
    <name type="scientific">Arthrobacter russicus</name>
    <dbReference type="NCBI Taxonomy" id="172040"/>
    <lineage>
        <taxon>Bacteria</taxon>
        <taxon>Bacillati</taxon>
        <taxon>Actinomycetota</taxon>
        <taxon>Actinomycetes</taxon>
        <taxon>Micrococcales</taxon>
        <taxon>Micrococcaceae</taxon>
        <taxon>Arthrobacter</taxon>
    </lineage>
</organism>
<dbReference type="InterPro" id="IPR005754">
    <property type="entry name" value="Sortase"/>
</dbReference>
<dbReference type="RefSeq" id="WP_309796693.1">
    <property type="nucleotide sequence ID" value="NZ_BAAAHY010000006.1"/>
</dbReference>
<dbReference type="Proteomes" id="UP001185069">
    <property type="component" value="Unassembled WGS sequence"/>
</dbReference>
<keyword evidence="2" id="KW-1133">Transmembrane helix</keyword>
<accession>A0ABU1J8R9</accession>
<feature type="transmembrane region" description="Helical" evidence="2">
    <location>
        <begin position="287"/>
        <end position="305"/>
    </location>
</feature>
<gene>
    <name evidence="3" type="ORF">JOE69_001058</name>
</gene>